<dbReference type="AlphaFoldDB" id="A0A9J5WLD4"/>
<protein>
    <submittedName>
        <fullName evidence="2">Uncharacterized protein</fullName>
    </submittedName>
</protein>
<evidence type="ECO:0000256" key="1">
    <source>
        <dbReference type="SAM" id="MobiDB-lite"/>
    </source>
</evidence>
<dbReference type="Proteomes" id="UP000824120">
    <property type="component" value="Chromosome 11"/>
</dbReference>
<comment type="caution">
    <text evidence="2">The sequence shown here is derived from an EMBL/GenBank/DDBJ whole genome shotgun (WGS) entry which is preliminary data.</text>
</comment>
<organism evidence="2 3">
    <name type="scientific">Solanum commersonii</name>
    <name type="common">Commerson's wild potato</name>
    <name type="synonym">Commerson's nightshade</name>
    <dbReference type="NCBI Taxonomy" id="4109"/>
    <lineage>
        <taxon>Eukaryota</taxon>
        <taxon>Viridiplantae</taxon>
        <taxon>Streptophyta</taxon>
        <taxon>Embryophyta</taxon>
        <taxon>Tracheophyta</taxon>
        <taxon>Spermatophyta</taxon>
        <taxon>Magnoliopsida</taxon>
        <taxon>eudicotyledons</taxon>
        <taxon>Gunneridae</taxon>
        <taxon>Pentapetalae</taxon>
        <taxon>asterids</taxon>
        <taxon>lamiids</taxon>
        <taxon>Solanales</taxon>
        <taxon>Solanaceae</taxon>
        <taxon>Solanoideae</taxon>
        <taxon>Solaneae</taxon>
        <taxon>Solanum</taxon>
    </lineage>
</organism>
<sequence length="92" mass="10558">MTSKIQISKRSMDYSTRKSVKWAVYKLRGSFDLENRSDFQSGPTSSIVTKSKSPKNPRPIAHENWQNGGFARFEARLTLKMDRFSSRDQSAP</sequence>
<evidence type="ECO:0000313" key="3">
    <source>
        <dbReference type="Proteomes" id="UP000824120"/>
    </source>
</evidence>
<keyword evidence="3" id="KW-1185">Reference proteome</keyword>
<accession>A0A9J5WLD4</accession>
<proteinExistence type="predicted"/>
<reference evidence="2 3" key="1">
    <citation type="submission" date="2020-09" db="EMBL/GenBank/DDBJ databases">
        <title>De no assembly of potato wild relative species, Solanum commersonii.</title>
        <authorList>
            <person name="Cho K."/>
        </authorList>
    </citation>
    <scope>NUCLEOTIDE SEQUENCE [LARGE SCALE GENOMIC DNA]</scope>
    <source>
        <strain evidence="2">LZ3.2</strain>
        <tissue evidence="2">Leaf</tissue>
    </source>
</reference>
<evidence type="ECO:0000313" key="2">
    <source>
        <dbReference type="EMBL" id="KAG5576330.1"/>
    </source>
</evidence>
<feature type="region of interest" description="Disordered" evidence="1">
    <location>
        <begin position="34"/>
        <end position="65"/>
    </location>
</feature>
<gene>
    <name evidence="2" type="ORF">H5410_056464</name>
</gene>
<dbReference type="EMBL" id="JACXVP010000011">
    <property type="protein sequence ID" value="KAG5576330.1"/>
    <property type="molecule type" value="Genomic_DNA"/>
</dbReference>
<feature type="compositionally biased region" description="Polar residues" evidence="1">
    <location>
        <begin position="38"/>
        <end position="51"/>
    </location>
</feature>
<name>A0A9J5WLD4_SOLCO</name>